<feature type="compositionally biased region" description="Polar residues" evidence="1">
    <location>
        <begin position="35"/>
        <end position="47"/>
    </location>
</feature>
<feature type="region of interest" description="Disordered" evidence="1">
    <location>
        <begin position="1"/>
        <end position="60"/>
    </location>
</feature>
<evidence type="ECO:0000313" key="2">
    <source>
        <dbReference type="EMBL" id="CAH9117724.1"/>
    </source>
</evidence>
<feature type="compositionally biased region" description="Basic and acidic residues" evidence="1">
    <location>
        <begin position="7"/>
        <end position="34"/>
    </location>
</feature>
<dbReference type="Proteomes" id="UP001152484">
    <property type="component" value="Unassembled WGS sequence"/>
</dbReference>
<protein>
    <submittedName>
        <fullName evidence="2">Uncharacterized protein</fullName>
    </submittedName>
</protein>
<keyword evidence="3" id="KW-1185">Reference proteome</keyword>
<reference evidence="2" key="1">
    <citation type="submission" date="2022-07" db="EMBL/GenBank/DDBJ databases">
        <authorList>
            <person name="Macas J."/>
            <person name="Novak P."/>
            <person name="Neumann P."/>
        </authorList>
    </citation>
    <scope>NUCLEOTIDE SEQUENCE</scope>
</reference>
<proteinExistence type="predicted"/>
<organism evidence="2 3">
    <name type="scientific">Cuscuta europaea</name>
    <name type="common">European dodder</name>
    <dbReference type="NCBI Taxonomy" id="41803"/>
    <lineage>
        <taxon>Eukaryota</taxon>
        <taxon>Viridiplantae</taxon>
        <taxon>Streptophyta</taxon>
        <taxon>Embryophyta</taxon>
        <taxon>Tracheophyta</taxon>
        <taxon>Spermatophyta</taxon>
        <taxon>Magnoliopsida</taxon>
        <taxon>eudicotyledons</taxon>
        <taxon>Gunneridae</taxon>
        <taxon>Pentapetalae</taxon>
        <taxon>asterids</taxon>
        <taxon>lamiids</taxon>
        <taxon>Solanales</taxon>
        <taxon>Convolvulaceae</taxon>
        <taxon>Cuscuteae</taxon>
        <taxon>Cuscuta</taxon>
        <taxon>Cuscuta subgen. Cuscuta</taxon>
    </lineage>
</organism>
<accession>A0A9P1EP31</accession>
<evidence type="ECO:0000256" key="1">
    <source>
        <dbReference type="SAM" id="MobiDB-lite"/>
    </source>
</evidence>
<dbReference type="EMBL" id="CAMAPE010000074">
    <property type="protein sequence ID" value="CAH9117724.1"/>
    <property type="molecule type" value="Genomic_DNA"/>
</dbReference>
<sequence length="109" mass="11861">MSPPRNESTKAGEGEPVLKKKRQQKEASPSERVNEQSAATTAASVGNETGPPQGGASTSGISPIATADTLHCLYYVTLFCCVNLWCQCLQCVVSVLSYVVMLHRWFKHF</sequence>
<evidence type="ECO:0000313" key="3">
    <source>
        <dbReference type="Proteomes" id="UP001152484"/>
    </source>
</evidence>
<comment type="caution">
    <text evidence="2">The sequence shown here is derived from an EMBL/GenBank/DDBJ whole genome shotgun (WGS) entry which is preliminary data.</text>
</comment>
<dbReference type="AlphaFoldDB" id="A0A9P1EP31"/>
<name>A0A9P1EP31_CUSEU</name>
<gene>
    <name evidence="2" type="ORF">CEURO_LOCUS21658</name>
</gene>